<comment type="caution">
    <text evidence="1">The sequence shown here is derived from an EMBL/GenBank/DDBJ whole genome shotgun (WGS) entry which is preliminary data.</text>
</comment>
<name>A0A3D9DHK8_9FLAO</name>
<reference evidence="1 2" key="1">
    <citation type="journal article" date="2010" name="Syst. Appl. Microbiol.">
        <title>Four new species of Chryseobacterium from the rhizosphere of coastal sand dune plants, Chryseobacterium elymi sp. nov., Chryseobacterium hagamense sp. nov., Chryseobacterium lathyri sp. nov. and Chryseobacterium rhizosphaerae sp. nov.</title>
        <authorList>
            <person name="Cho S.H."/>
            <person name="Lee K.S."/>
            <person name="Shin D.S."/>
            <person name="Han J.H."/>
            <person name="Park K.S."/>
            <person name="Lee C.H."/>
            <person name="Park K.H."/>
            <person name="Kim S.B."/>
        </authorList>
    </citation>
    <scope>NUCLEOTIDE SEQUENCE [LARGE SCALE GENOMIC DNA]</scope>
    <source>
        <strain evidence="1 2">KCTC 22547</strain>
    </source>
</reference>
<dbReference type="RefSeq" id="WP_116012105.1">
    <property type="nucleotide sequence ID" value="NZ_QNUH01000008.1"/>
</dbReference>
<gene>
    <name evidence="1" type="ORF">DRF60_10935</name>
</gene>
<organism evidence="1 2">
    <name type="scientific">Chryseobacterium elymi</name>
    <dbReference type="NCBI Taxonomy" id="395936"/>
    <lineage>
        <taxon>Bacteria</taxon>
        <taxon>Pseudomonadati</taxon>
        <taxon>Bacteroidota</taxon>
        <taxon>Flavobacteriia</taxon>
        <taxon>Flavobacteriales</taxon>
        <taxon>Weeksellaceae</taxon>
        <taxon>Chryseobacterium group</taxon>
        <taxon>Chryseobacterium</taxon>
    </lineage>
</organism>
<evidence type="ECO:0000313" key="2">
    <source>
        <dbReference type="Proteomes" id="UP000257030"/>
    </source>
</evidence>
<proteinExistence type="predicted"/>
<accession>A0A3D9DHK8</accession>
<keyword evidence="2" id="KW-1185">Reference proteome</keyword>
<dbReference type="AlphaFoldDB" id="A0A3D9DHK8"/>
<dbReference type="Proteomes" id="UP000257030">
    <property type="component" value="Unassembled WGS sequence"/>
</dbReference>
<evidence type="ECO:0000313" key="1">
    <source>
        <dbReference type="EMBL" id="REC77497.1"/>
    </source>
</evidence>
<sequence>MNSKLIITLTSLILCNANCTSQQKGNPDAFTSNAVQKKSKIEKIEIKEQTRGTDRLITFIPNSRTTSLNGNVSVSALSPLDWTNIIKQIEVIDLEKIASLKSPSEGRFTDRALISSISITVDGKTYESSSFDAGIPPKELENLYKELFKNIKAKQKLPKRNLH</sequence>
<dbReference type="EMBL" id="QNUH01000008">
    <property type="protein sequence ID" value="REC77497.1"/>
    <property type="molecule type" value="Genomic_DNA"/>
</dbReference>
<dbReference type="OrthoDB" id="1446480at2"/>
<protein>
    <submittedName>
        <fullName evidence="1">Uncharacterized protein</fullName>
    </submittedName>
</protein>